<dbReference type="InterPro" id="IPR009030">
    <property type="entry name" value="Growth_fac_rcpt_cys_sf"/>
</dbReference>
<feature type="compositionally biased region" description="Basic residues" evidence="1">
    <location>
        <begin position="3072"/>
        <end position="3088"/>
    </location>
</feature>
<dbReference type="PANTHER" id="PTHR11319:SF35">
    <property type="entry name" value="OUTER MEMBRANE PROTEIN PMPC-RELATED"/>
    <property type="match status" value="1"/>
</dbReference>
<feature type="transmembrane region" description="Helical" evidence="2">
    <location>
        <begin position="2300"/>
        <end position="2326"/>
    </location>
</feature>
<dbReference type="InterPro" id="IPR056047">
    <property type="entry name" value="CRMPA-like_DUF7630"/>
</dbReference>
<gene>
    <name evidence="4" type="ORF">FGO68_gene1286</name>
</gene>
<dbReference type="SUPFAM" id="SSF57184">
    <property type="entry name" value="Growth factor receptor domain"/>
    <property type="match status" value="1"/>
</dbReference>
<feature type="transmembrane region" description="Helical" evidence="2">
    <location>
        <begin position="2524"/>
        <end position="2551"/>
    </location>
</feature>
<feature type="transmembrane region" description="Helical" evidence="2">
    <location>
        <begin position="2557"/>
        <end position="2577"/>
    </location>
</feature>
<dbReference type="Proteomes" id="UP000785679">
    <property type="component" value="Unassembled WGS sequence"/>
</dbReference>
<dbReference type="InterPro" id="IPR006212">
    <property type="entry name" value="Furin_repeat"/>
</dbReference>
<keyword evidence="2" id="KW-1133">Transmembrane helix</keyword>
<dbReference type="PANTHER" id="PTHR11319">
    <property type="entry name" value="G PROTEIN-COUPLED RECEPTOR-RELATED"/>
    <property type="match status" value="1"/>
</dbReference>
<dbReference type="SUPFAM" id="SSF51126">
    <property type="entry name" value="Pectin lyase-like"/>
    <property type="match status" value="4"/>
</dbReference>
<organism evidence="4 5">
    <name type="scientific">Halteria grandinella</name>
    <dbReference type="NCBI Taxonomy" id="5974"/>
    <lineage>
        <taxon>Eukaryota</taxon>
        <taxon>Sar</taxon>
        <taxon>Alveolata</taxon>
        <taxon>Ciliophora</taxon>
        <taxon>Intramacronucleata</taxon>
        <taxon>Spirotrichea</taxon>
        <taxon>Stichotrichia</taxon>
        <taxon>Sporadotrichida</taxon>
        <taxon>Halteriidae</taxon>
        <taxon>Halteria</taxon>
    </lineage>
</organism>
<keyword evidence="2" id="KW-0472">Membrane</keyword>
<dbReference type="InterPro" id="IPR011050">
    <property type="entry name" value="Pectin_lyase_fold/virulence"/>
</dbReference>
<feature type="transmembrane region" description="Helical" evidence="2">
    <location>
        <begin position="2628"/>
        <end position="2650"/>
    </location>
</feature>
<feature type="transmembrane region" description="Helical" evidence="2">
    <location>
        <begin position="2589"/>
        <end position="2608"/>
    </location>
</feature>
<reference evidence="4" key="1">
    <citation type="submission" date="2019-06" db="EMBL/GenBank/DDBJ databases">
        <authorList>
            <person name="Zheng W."/>
        </authorList>
    </citation>
    <scope>NUCLEOTIDE SEQUENCE</scope>
    <source>
        <strain evidence="4">QDHG01</strain>
    </source>
</reference>
<protein>
    <recommendedName>
        <fullName evidence="3">DUF7630 domain-containing protein</fullName>
    </recommendedName>
</protein>
<feature type="region of interest" description="Disordered" evidence="1">
    <location>
        <begin position="3011"/>
        <end position="3098"/>
    </location>
</feature>
<dbReference type="EMBL" id="RRYP01000039">
    <property type="protein sequence ID" value="TNV88194.1"/>
    <property type="molecule type" value="Genomic_DNA"/>
</dbReference>
<evidence type="ECO:0000313" key="4">
    <source>
        <dbReference type="EMBL" id="TNV88194.1"/>
    </source>
</evidence>
<keyword evidence="5" id="KW-1185">Reference proteome</keyword>
<keyword evidence="2" id="KW-0812">Transmembrane</keyword>
<name>A0A8J8P946_HALGN</name>
<evidence type="ECO:0000313" key="5">
    <source>
        <dbReference type="Proteomes" id="UP000785679"/>
    </source>
</evidence>
<dbReference type="OrthoDB" id="10035969at2759"/>
<feature type="transmembrane region" description="Helical" evidence="2">
    <location>
        <begin position="2425"/>
        <end position="2443"/>
    </location>
</feature>
<dbReference type="Pfam" id="PF24633">
    <property type="entry name" value="DUF7630"/>
    <property type="match status" value="1"/>
</dbReference>
<comment type="caution">
    <text evidence="4">The sequence shown here is derived from an EMBL/GenBank/DDBJ whole genome shotgun (WGS) entry which is preliminary data.</text>
</comment>
<feature type="compositionally biased region" description="Polar residues" evidence="1">
    <location>
        <begin position="3017"/>
        <end position="3027"/>
    </location>
</feature>
<accession>A0A8J8P946</accession>
<evidence type="ECO:0000256" key="2">
    <source>
        <dbReference type="SAM" id="Phobius"/>
    </source>
</evidence>
<evidence type="ECO:0000256" key="1">
    <source>
        <dbReference type="SAM" id="MobiDB-lite"/>
    </source>
</evidence>
<dbReference type="CDD" id="cd00064">
    <property type="entry name" value="FU"/>
    <property type="match status" value="1"/>
</dbReference>
<evidence type="ECO:0000259" key="3">
    <source>
        <dbReference type="Pfam" id="PF24633"/>
    </source>
</evidence>
<feature type="transmembrane region" description="Helical" evidence="2">
    <location>
        <begin position="2478"/>
        <end position="2503"/>
    </location>
</feature>
<feature type="transmembrane region" description="Helical" evidence="2">
    <location>
        <begin position="2235"/>
        <end position="2253"/>
    </location>
</feature>
<feature type="domain" description="DUF7630" evidence="3">
    <location>
        <begin position="2146"/>
        <end position="2194"/>
    </location>
</feature>
<feature type="region of interest" description="Disordered" evidence="1">
    <location>
        <begin position="2768"/>
        <end position="2792"/>
    </location>
</feature>
<sequence>MVNNPELMRCEYLGHLCLYGNYTHGCLKSHNEGELSQIVLATDNETQYLQFQEWTANHLKYYPDFKQAVAIIRDDYDAIERATNEYLYSINKCWKQRSITNLSTYQKCDYCEIGYYPQAELIQRDVYIYSSTSNMTDDVLEYKCVQRCKDGKYLSLYAPLQNSSRTFFGIESMECADCHSSCYQCLGDGPQMCTMCRTGSWLNITDNQLNVGQCLLQDEQINQKKTVELFVTGNRSDQQVDEFHFGGILQAMRFAYGVHQSYGAEKVIIRISNQIIHYVLMKDLVELRGFLIDDNNMIGANYQIIILSQGCSVEEGSKCNEKAKVVNKVGGHLKFYSPFGGNLTIKNLIIDSIDSVLDVRDEPEIPGTLSCLNSDALCCSIDIKSTNFNCTNPQNQTQSLKPRFHKFNACFVKPIGGSLIQFTIFDEGNQYDLINFPKMSSVLVEGCEFRNFFYEMNSIVQLPHNPDRNYVLYKKPQFNVTFVGNSFEYFSSCGSLIARTEPLEAADSYQLNNYEFTQEKYTLYHIQRQYAAKSYYERYSALHIVLSQPFITNTILTYSTEDPSPFQRRLLLDDSLIEPQQYQQSSERQDGGVINYQNYIRLANNTARAFNLLKRKGADADPYSLREERSLVRVQTPALATQGFVMDIFSDFTDSKVIVEYNTFTQIIQEFGYIDHVYLKAKTLCDQIDQPQSDYSYQNIFSDNIDYDPYLQLGSVLSFRQVVGSLFIIHGNTFHNISTTGPIVYFEEAYDYYNSTVVISGNNFNLIHGSITTTVIHLVRKYQQDQVIPYSEAINPGLQQDEANKLYYSLRFQLLGGGYMIKGNNFSEISACPTVSSGIIYIGMGLRLNNDKSMERGFVWEVYQNYLQFQMITPSLYLLREDQNLFKDPQRLVDYAPLGGSFYVKTQSVSICGNRYVNVSMGADQYLDYMPIAGALIKLANILSAKISDEHYENVGAYTDEFSMAISSEIYGRIISLATEKTLFYMYDYVENAFFNKYLSSSLIYATQINQLIISGSNSFKNIWLIDYQKAMMKDQGQALLLKVQNSLGNVYFSGAFIQDVRGFVNEFTINRLENWRPSQWYNQYKNYNEDITYGAGAPLILVNEDSNYINNFTIENVTMKNLYFRAVQETTILNRAPAILSIISPYQIQDTDEEEKRFINYLIIRNVSISDSTYEKASHFFELKGRNIVVDNFRAQNIGNQDFLDQPDWQRFKDIPLRFQPYIGSNSLVQLKLFRYISASGQYIATLTAFSNSIFSQINITHGGLPIFEIDLYKQVVSAPICTVKFQNLTIQDNSKSGNVIPSNVLASFIQIITQESPQLHIIIERGNFVNNSASNGIFYSASKLYRIEFLNCYFAKNKGNYASIFYFQNQPFQQMLIKDSNMSDEMDSSAYLNFLRSPDREKGASSVLAGNSLIKLTMTVGLNIIGCLAFGNSQSIKGAFIDIQQGSSVDIQDSLIRDMVALNAGAIYLFQRSKLSIQNTTFTRVAAVDTGVIQVSENSNLTVSNSSFINNAAVTNGVFKISGDSYFQFRDTNFEKNQAQKNSIGHIIQASQGGSFTRIKVKGNQAWLTDTEKDQSQGIALEILSCQGPLIIDQSDFADNQATTITPNIYLSDVKSITVTDSIFWNRYRQPENLHRIYGGFINIIARSKIFIRSSQFINGTALQGGAIFSWGDTNIEIQQAKFLENMAQVSGGAIQGDSIAQLHVNKNTLFYKNSVTQLGDSIMIQNSPLGQIIISSAKFTSGEVSNFVYVIGVLSLDIFDSSFSLDKKAALINEKTAGVLLVNIGNLKIERTSFSRLQGSNRLGGGALIVEETQTASKSAIGLIADCNFEESYSVISGGGLSIISVGNMTLIRSKFYNNKAENQGGALLYSCNQYPKQCSLLLEDILFKNNSANIEGGAIKWNFFEPLMKNITFIENNAKIYGDNIASVARNLVKISQQDVGQSSLVTSVFTNEDEQKAIQSGGKTSLYFGLIDKYGSFIRVDSKSKLLIKPPTLQTDHIVTLIESSTQILCEAGLYKVDDMTLVARPNTSQVITFFTDGIDMDIPDNGQSLLEIDEHKEGKFFELANNRLDIRFIIRPCLIGEAMLSSGKCVLCEEGTYLIQATSEPTFCKKCPIQEAECLGGSTIFPQAGYWRSSNYSDQFIKCLNPIACVGKNIDIKQQCLEGYQGVLCSDCAQGYSKSVASFKCSECPSMESNIIIIAAIIIIVGLFLIILIISNLNSALKEKNYLPVFLRVLLNHLQILTLSGTFDLNWPTPLLNFYRNIQPFGEASSQILSIDCFIKTQSTNYISDVPRVFLLRVIILAIFPIVAAAVSFIVWKIALMIKYRASKIKQISRELDNSDRSSGVEKIAITEFFSPESQKKRKSSVYQDEKYLRETSMKLNISGAQLIPSSNQAEMGLNEKQVTKELESIKEEEHAQDTGKIISTIIVLLFFLHPTITREMFNVFNCKTIEGVERVLQDLEIVCYQGQHSIYAYWIALPSLIVYSVGIPTLGLYILYQKRHEFETLGVKQRYGFLYNGYRAGFAQFWELIIIYRKVILIFIQVFLPQKGKIVQAMVALLFLIVCASPLLLFIKPYDRAYLNNLELVSLMTSSISIYFGVFFISDSFAINLDEEKPLGEDTKLFMFTVIVLSHAFFFCYWLQCFFNEFRLTIRQRYPRLYTTLFLCCREARLKHELEIDDAIDKMRPFLRKYEDLLEFLKKRKVAYDKGEIPAEDKELREKLFSIDQLKKKIENQDNYMQNSSRFTKIEVLAQQKSIKNDLYSNTPKSILSKSSKTPHGSSQPQTPQRISFISSKQISLRPSGIANSSLILRRNQTSKFKKDTVSLGKEFGRDHAINSAILSAKDWVKYDEEQKSKDSFEARSQNSSGLNTPTGAQLEKITSIERINRRNMQFDDILLDKAPPTRDDVSPAAYSHNWQELNSEIAQKGRIKQMKTPKARSDQQKASALSFTYLTEQRKMDDQEFKNNQLADIYMIKEEDADQLEGQDHSRALKDSDFSESGERALAFYTPQEDYTPSAANTKTVREEEDDQVSGTERYGDEESAPSLQQLDIQIRSGRQLLSDSRSRKQVKKGRVIQKSRNQRMGKSTTTLEPEQVKIDEEIIDV</sequence>
<feature type="transmembrane region" description="Helical" evidence="2">
    <location>
        <begin position="2201"/>
        <end position="2223"/>
    </location>
</feature>
<proteinExistence type="predicted"/>